<gene>
    <name evidence="5" type="ORF">SAMN04488556_0988</name>
</gene>
<dbReference type="RefSeq" id="WP_092902259.1">
    <property type="nucleotide sequence ID" value="NZ_FOZS01000001.1"/>
</dbReference>
<dbReference type="GO" id="GO:0016117">
    <property type="term" value="P:carotenoid biosynthetic process"/>
    <property type="evidence" value="ECO:0007669"/>
    <property type="project" value="UniProtKB-KW"/>
</dbReference>
<name>A0A1I6Q561_9EURY</name>
<comment type="pathway">
    <text evidence="1">Carotenoid biosynthesis; phytoene biosynthesis.</text>
</comment>
<dbReference type="OrthoDB" id="305023at2157"/>
<keyword evidence="2" id="KW-0808">Transferase</keyword>
<dbReference type="Pfam" id="PF00494">
    <property type="entry name" value="SQS_PSY"/>
    <property type="match status" value="1"/>
</dbReference>
<dbReference type="InterPro" id="IPR044843">
    <property type="entry name" value="Trans_IPPS_bact-type"/>
</dbReference>
<evidence type="ECO:0000313" key="5">
    <source>
        <dbReference type="EMBL" id="SFS47572.1"/>
    </source>
</evidence>
<dbReference type="SFLD" id="SFLDG01212">
    <property type="entry name" value="Phytoene_synthase_like"/>
    <property type="match status" value="1"/>
</dbReference>
<organism evidence="5 6">
    <name type="scientific">Halostagnicola kamekurae</name>
    <dbReference type="NCBI Taxonomy" id="619731"/>
    <lineage>
        <taxon>Archaea</taxon>
        <taxon>Methanobacteriati</taxon>
        <taxon>Methanobacteriota</taxon>
        <taxon>Stenosarchaea group</taxon>
        <taxon>Halobacteria</taxon>
        <taxon>Halobacteriales</taxon>
        <taxon>Natrialbaceae</taxon>
        <taxon>Halostagnicola</taxon>
    </lineage>
</organism>
<evidence type="ECO:0000256" key="4">
    <source>
        <dbReference type="SAM" id="MobiDB-lite"/>
    </source>
</evidence>
<dbReference type="InterPro" id="IPR033904">
    <property type="entry name" value="Trans_IPPS_HH"/>
</dbReference>
<protein>
    <submittedName>
        <fullName evidence="5">Phytoene synthase</fullName>
    </submittedName>
</protein>
<evidence type="ECO:0000256" key="3">
    <source>
        <dbReference type="ARBA" id="ARBA00022746"/>
    </source>
</evidence>
<sequence length="316" mass="36035">MQREHIQTGKAIQKRTGKTFYLATRFLPERVRHATHVLYAFFRIADEVVDDANGTPPAEQAARLESLRAQALGEQPPEDDVLVAFDQLRERYDIADREINVFIDAMKTDIETNRYETYADLEAYMRGSAAAVGVMMTAIMETDEADLAQPHAVKLGEAFQMTNFLRDVREDVVDRDRIYLPLESLREHGVDERAVENLEFSGSFASVMQSELKRTERLYREGVAGIRYLPNDCQLPVLLAAVLYAEHHHVIRAQDYDVLSEEPSLSTTRKLLCLAKTRWHWHWNRDPEAVFKRVSAVPPSETGRRGPGHGEGVPTR</sequence>
<dbReference type="CDD" id="cd00683">
    <property type="entry name" value="Trans_IPPS_HH"/>
    <property type="match status" value="1"/>
</dbReference>
<reference evidence="6" key="1">
    <citation type="submission" date="2016-10" db="EMBL/GenBank/DDBJ databases">
        <authorList>
            <person name="Varghese N."/>
            <person name="Submissions S."/>
        </authorList>
    </citation>
    <scope>NUCLEOTIDE SEQUENCE [LARGE SCALE GENOMIC DNA]</scope>
    <source>
        <strain evidence="6">DSM 22427</strain>
    </source>
</reference>
<dbReference type="AlphaFoldDB" id="A0A1I6Q561"/>
<dbReference type="Gene3D" id="1.10.600.10">
    <property type="entry name" value="Farnesyl Diphosphate Synthase"/>
    <property type="match status" value="1"/>
</dbReference>
<evidence type="ECO:0000313" key="6">
    <source>
        <dbReference type="Proteomes" id="UP000199199"/>
    </source>
</evidence>
<keyword evidence="6" id="KW-1185">Reference proteome</keyword>
<dbReference type="InterPro" id="IPR002060">
    <property type="entry name" value="Squ/phyt_synthse"/>
</dbReference>
<feature type="region of interest" description="Disordered" evidence="4">
    <location>
        <begin position="295"/>
        <end position="316"/>
    </location>
</feature>
<dbReference type="InterPro" id="IPR008949">
    <property type="entry name" value="Isoprenoid_synthase_dom_sf"/>
</dbReference>
<proteinExistence type="predicted"/>
<dbReference type="PROSITE" id="PS01044">
    <property type="entry name" value="SQUALEN_PHYTOEN_SYN_1"/>
    <property type="match status" value="1"/>
</dbReference>
<dbReference type="GO" id="GO:0051996">
    <property type="term" value="F:squalene synthase [NAD(P)H] activity"/>
    <property type="evidence" value="ECO:0007669"/>
    <property type="project" value="InterPro"/>
</dbReference>
<evidence type="ECO:0000256" key="1">
    <source>
        <dbReference type="ARBA" id="ARBA00004684"/>
    </source>
</evidence>
<dbReference type="InterPro" id="IPR019845">
    <property type="entry name" value="Squalene/phytoene_synthase_CS"/>
</dbReference>
<dbReference type="PROSITE" id="PS01045">
    <property type="entry name" value="SQUALEN_PHYTOEN_SYN_2"/>
    <property type="match status" value="1"/>
</dbReference>
<keyword evidence="3" id="KW-0125">Carotenoid biosynthesis</keyword>
<dbReference type="FunFam" id="1.10.600.10:FF:000020">
    <property type="entry name" value="Phytoene synthase"/>
    <property type="match status" value="1"/>
</dbReference>
<dbReference type="SFLD" id="SFLDG01018">
    <property type="entry name" value="Squalene/Phytoene_Synthase_Lik"/>
    <property type="match status" value="1"/>
</dbReference>
<dbReference type="PANTHER" id="PTHR31480">
    <property type="entry name" value="BIFUNCTIONAL LYCOPENE CYCLASE/PHYTOENE SYNTHASE"/>
    <property type="match status" value="1"/>
</dbReference>
<dbReference type="SUPFAM" id="SSF48576">
    <property type="entry name" value="Terpenoid synthases"/>
    <property type="match status" value="1"/>
</dbReference>
<dbReference type="GO" id="GO:0004311">
    <property type="term" value="F:geranylgeranyl diphosphate synthase activity"/>
    <property type="evidence" value="ECO:0007669"/>
    <property type="project" value="InterPro"/>
</dbReference>
<accession>A0A1I6Q561</accession>
<dbReference type="EMBL" id="FOZS01000001">
    <property type="protein sequence ID" value="SFS47572.1"/>
    <property type="molecule type" value="Genomic_DNA"/>
</dbReference>
<evidence type="ECO:0000256" key="2">
    <source>
        <dbReference type="ARBA" id="ARBA00022679"/>
    </source>
</evidence>
<dbReference type="SFLD" id="SFLDS00005">
    <property type="entry name" value="Isoprenoid_Synthase_Type_I"/>
    <property type="match status" value="1"/>
</dbReference>
<dbReference type="Proteomes" id="UP000199199">
    <property type="component" value="Unassembled WGS sequence"/>
</dbReference>